<gene>
    <name evidence="2" type="ORF">CAUS1442_LOCUS6092</name>
</gene>
<evidence type="ECO:0000313" key="2">
    <source>
        <dbReference type="EMBL" id="CAD8333987.1"/>
    </source>
</evidence>
<name>A0A7R9WTH2_9STRA</name>
<reference evidence="2" key="1">
    <citation type="submission" date="2021-01" db="EMBL/GenBank/DDBJ databases">
        <authorList>
            <person name="Corre E."/>
            <person name="Pelletier E."/>
            <person name="Niang G."/>
            <person name="Scheremetjew M."/>
            <person name="Finn R."/>
            <person name="Kale V."/>
            <person name="Holt S."/>
            <person name="Cochrane G."/>
            <person name="Meng A."/>
            <person name="Brown T."/>
            <person name="Cohen L."/>
        </authorList>
    </citation>
    <scope>NUCLEOTIDE SEQUENCE</scope>
    <source>
        <strain evidence="2">CCMP3328</strain>
    </source>
</reference>
<protein>
    <submittedName>
        <fullName evidence="2">Uncharacterized protein</fullName>
    </submittedName>
</protein>
<feature type="compositionally biased region" description="Low complexity" evidence="1">
    <location>
        <begin position="147"/>
        <end position="156"/>
    </location>
</feature>
<proteinExistence type="predicted"/>
<feature type="region of interest" description="Disordered" evidence="1">
    <location>
        <begin position="37"/>
        <end position="68"/>
    </location>
</feature>
<feature type="compositionally biased region" description="Basic and acidic residues" evidence="1">
    <location>
        <begin position="137"/>
        <end position="146"/>
    </location>
</feature>
<feature type="compositionally biased region" description="Polar residues" evidence="1">
    <location>
        <begin position="41"/>
        <end position="54"/>
    </location>
</feature>
<organism evidence="2">
    <name type="scientific">Craspedostauros australis</name>
    <dbReference type="NCBI Taxonomy" id="1486917"/>
    <lineage>
        <taxon>Eukaryota</taxon>
        <taxon>Sar</taxon>
        <taxon>Stramenopiles</taxon>
        <taxon>Ochrophyta</taxon>
        <taxon>Bacillariophyta</taxon>
        <taxon>Bacillariophyceae</taxon>
        <taxon>Bacillariophycidae</taxon>
        <taxon>Naviculales</taxon>
        <taxon>Naviculaceae</taxon>
        <taxon>Craspedostauros</taxon>
    </lineage>
</organism>
<sequence>MASNSPTNTSVLFPAQDWDCYGSTRVDLLVLRSADGKSPDVNMNLNPSANARGQNSREDPSLSRRGLNNEESIAAVAPYTSTGVSVRDISHKGWASSRLRDRIITLQLGVLEVIYQQVVEDISENEYEENNSTNKSDGPKSADDRTSSSTKESQSSNDKQMTFPSRFRNSAGKILHHMQFNAKLLRDSVREDFSGRTYAAGKRIVDKFGSTAENMNKFALKIIYQTTGFFGDDDEDGGGGSSRRGGGW</sequence>
<feature type="region of interest" description="Disordered" evidence="1">
    <location>
        <begin position="125"/>
        <end position="164"/>
    </location>
</feature>
<dbReference type="AlphaFoldDB" id="A0A7R9WTH2"/>
<evidence type="ECO:0000256" key="1">
    <source>
        <dbReference type="SAM" id="MobiDB-lite"/>
    </source>
</evidence>
<accession>A0A7R9WTH2</accession>
<dbReference type="EMBL" id="HBEF01009669">
    <property type="protein sequence ID" value="CAD8333987.1"/>
    <property type="molecule type" value="Transcribed_RNA"/>
</dbReference>